<dbReference type="EMBL" id="JANPWB010000015">
    <property type="protein sequence ID" value="KAJ1089415.1"/>
    <property type="molecule type" value="Genomic_DNA"/>
</dbReference>
<reference evidence="1" key="1">
    <citation type="journal article" date="2022" name="bioRxiv">
        <title>Sequencing and chromosome-scale assembly of the giantPleurodeles waltlgenome.</title>
        <authorList>
            <person name="Brown T."/>
            <person name="Elewa A."/>
            <person name="Iarovenko S."/>
            <person name="Subramanian E."/>
            <person name="Araus A.J."/>
            <person name="Petzold A."/>
            <person name="Susuki M."/>
            <person name="Suzuki K.-i.T."/>
            <person name="Hayashi T."/>
            <person name="Toyoda A."/>
            <person name="Oliveira C."/>
            <person name="Osipova E."/>
            <person name="Leigh N.D."/>
            <person name="Simon A."/>
            <person name="Yun M.H."/>
        </authorList>
    </citation>
    <scope>NUCLEOTIDE SEQUENCE</scope>
    <source>
        <strain evidence="1">20211129_DDA</strain>
        <tissue evidence="1">Liver</tissue>
    </source>
</reference>
<sequence>MEEIVLAGPASRDGPGWARGEPGPQLGRRAWPQPERFGGWRGGGWPLFVYSFFHTRYQGPNLGERPPWPVCLATCLLAPAVPTRRSGRAVGARRGMGSGLCWGLAPLAYLPRAWANSGRLLLPGGCGGVTPPPPPPPPLVASWWLAGVLLPLVLAWTGTQLQTTSGACLAAGLEPQGAGVQEDRHFGLLRLAHAAMIGLVVPDAGLTLGPNTQSPIPGLDMM</sequence>
<proteinExistence type="predicted"/>
<protein>
    <submittedName>
        <fullName evidence="1">Uncharacterized protein</fullName>
    </submittedName>
</protein>
<comment type="caution">
    <text evidence="1">The sequence shown here is derived from an EMBL/GenBank/DDBJ whole genome shotgun (WGS) entry which is preliminary data.</text>
</comment>
<evidence type="ECO:0000313" key="2">
    <source>
        <dbReference type="Proteomes" id="UP001066276"/>
    </source>
</evidence>
<accession>A0AAV7LCU8</accession>
<keyword evidence="2" id="KW-1185">Reference proteome</keyword>
<name>A0AAV7LCU8_PLEWA</name>
<evidence type="ECO:0000313" key="1">
    <source>
        <dbReference type="EMBL" id="KAJ1089415.1"/>
    </source>
</evidence>
<organism evidence="1 2">
    <name type="scientific">Pleurodeles waltl</name>
    <name type="common">Iberian ribbed newt</name>
    <dbReference type="NCBI Taxonomy" id="8319"/>
    <lineage>
        <taxon>Eukaryota</taxon>
        <taxon>Metazoa</taxon>
        <taxon>Chordata</taxon>
        <taxon>Craniata</taxon>
        <taxon>Vertebrata</taxon>
        <taxon>Euteleostomi</taxon>
        <taxon>Amphibia</taxon>
        <taxon>Batrachia</taxon>
        <taxon>Caudata</taxon>
        <taxon>Salamandroidea</taxon>
        <taxon>Salamandridae</taxon>
        <taxon>Pleurodelinae</taxon>
        <taxon>Pleurodeles</taxon>
    </lineage>
</organism>
<dbReference type="AlphaFoldDB" id="A0AAV7LCU8"/>
<gene>
    <name evidence="1" type="ORF">NDU88_002566</name>
</gene>
<dbReference type="Proteomes" id="UP001066276">
    <property type="component" value="Chromosome 11"/>
</dbReference>